<keyword evidence="2 6" id="KW-0812">Transmembrane</keyword>
<accession>A0A8J3PF28</accession>
<feature type="transmembrane region" description="Helical" evidence="6">
    <location>
        <begin position="182"/>
        <end position="210"/>
    </location>
</feature>
<evidence type="ECO:0000256" key="1">
    <source>
        <dbReference type="ARBA" id="ARBA00004141"/>
    </source>
</evidence>
<keyword evidence="4 6" id="KW-1133">Transmembrane helix</keyword>
<comment type="subcellular location">
    <subcellularLocation>
        <location evidence="1">Membrane</location>
        <topology evidence="1">Multi-pass membrane protein</topology>
    </subcellularLocation>
</comment>
<dbReference type="PANTHER" id="PTHR30071:SF1">
    <property type="entry name" value="CYTOCHROME B_B6 PROTEIN-RELATED"/>
    <property type="match status" value="1"/>
</dbReference>
<feature type="transmembrane region" description="Helical" evidence="6">
    <location>
        <begin position="275"/>
        <end position="291"/>
    </location>
</feature>
<evidence type="ECO:0000313" key="9">
    <source>
        <dbReference type="Proteomes" id="UP000660339"/>
    </source>
</evidence>
<feature type="transmembrane region" description="Helical" evidence="6">
    <location>
        <begin position="303"/>
        <end position="324"/>
    </location>
</feature>
<dbReference type="AlphaFoldDB" id="A0A8J3PF28"/>
<evidence type="ECO:0000313" key="8">
    <source>
        <dbReference type="EMBL" id="GIG13938.1"/>
    </source>
</evidence>
<evidence type="ECO:0000256" key="5">
    <source>
        <dbReference type="ARBA" id="ARBA00023136"/>
    </source>
</evidence>
<feature type="domain" description="Cytochrome c assembly protein" evidence="7">
    <location>
        <begin position="125"/>
        <end position="328"/>
    </location>
</feature>
<dbReference type="InterPro" id="IPR017562">
    <property type="entry name" value="Cyt_c_biogenesis_CcsA"/>
</dbReference>
<evidence type="ECO:0000256" key="6">
    <source>
        <dbReference type="SAM" id="Phobius"/>
    </source>
</evidence>
<dbReference type="PANTHER" id="PTHR30071">
    <property type="entry name" value="HEME EXPORTER PROTEIN C"/>
    <property type="match status" value="1"/>
</dbReference>
<dbReference type="GO" id="GO:0020037">
    <property type="term" value="F:heme binding"/>
    <property type="evidence" value="ECO:0007669"/>
    <property type="project" value="InterPro"/>
</dbReference>
<evidence type="ECO:0000256" key="4">
    <source>
        <dbReference type="ARBA" id="ARBA00022989"/>
    </source>
</evidence>
<keyword evidence="9" id="KW-1185">Reference proteome</keyword>
<keyword evidence="3" id="KW-0201">Cytochrome c-type biogenesis</keyword>
<feature type="transmembrane region" description="Helical" evidence="6">
    <location>
        <begin position="149"/>
        <end position="170"/>
    </location>
</feature>
<dbReference type="InterPro" id="IPR002541">
    <property type="entry name" value="Cyt_c_assembly"/>
</dbReference>
<feature type="transmembrane region" description="Helical" evidence="6">
    <location>
        <begin position="84"/>
        <end position="104"/>
    </location>
</feature>
<dbReference type="Proteomes" id="UP000660339">
    <property type="component" value="Unassembled WGS sequence"/>
</dbReference>
<evidence type="ECO:0000256" key="3">
    <source>
        <dbReference type="ARBA" id="ARBA00022748"/>
    </source>
</evidence>
<proteinExistence type="predicted"/>
<organism evidence="8 9">
    <name type="scientific">Catellatospora methionotrophica</name>
    <dbReference type="NCBI Taxonomy" id="121620"/>
    <lineage>
        <taxon>Bacteria</taxon>
        <taxon>Bacillati</taxon>
        <taxon>Actinomycetota</taxon>
        <taxon>Actinomycetes</taxon>
        <taxon>Micromonosporales</taxon>
        <taxon>Micromonosporaceae</taxon>
        <taxon>Catellatospora</taxon>
    </lineage>
</organism>
<evidence type="ECO:0000259" key="7">
    <source>
        <dbReference type="Pfam" id="PF01578"/>
    </source>
</evidence>
<reference evidence="8" key="1">
    <citation type="submission" date="2021-01" db="EMBL/GenBank/DDBJ databases">
        <title>Whole genome shotgun sequence of Catellatospora methionotrophica NBRC 14553.</title>
        <authorList>
            <person name="Komaki H."/>
            <person name="Tamura T."/>
        </authorList>
    </citation>
    <scope>NUCLEOTIDE SEQUENCE</scope>
    <source>
        <strain evidence="8">NBRC 14553</strain>
    </source>
</reference>
<comment type="caution">
    <text evidence="8">The sequence shown here is derived from an EMBL/GenBank/DDBJ whole genome shotgun (WGS) entry which is preliminary data.</text>
</comment>
<feature type="transmembrane region" description="Helical" evidence="6">
    <location>
        <begin position="6"/>
        <end position="24"/>
    </location>
</feature>
<dbReference type="InterPro" id="IPR045062">
    <property type="entry name" value="Cyt_c_biogenesis_CcsA/CcmC"/>
</dbReference>
<dbReference type="Pfam" id="PF01578">
    <property type="entry name" value="Cytochrom_C_asm"/>
    <property type="match status" value="1"/>
</dbReference>
<protein>
    <submittedName>
        <fullName evidence="8">C-type cytochrome biogenesis protein CcsB</fullName>
    </submittedName>
</protein>
<gene>
    <name evidence="8" type="ORF">Cme02nite_22700</name>
</gene>
<dbReference type="EMBL" id="BONJ01000008">
    <property type="protein sequence ID" value="GIG13938.1"/>
    <property type="molecule type" value="Genomic_DNA"/>
</dbReference>
<name>A0A8J3PF28_9ACTN</name>
<dbReference type="NCBIfam" id="TIGR03144">
    <property type="entry name" value="cytochr_II_ccsB"/>
    <property type="match status" value="1"/>
</dbReference>
<evidence type="ECO:0000256" key="2">
    <source>
        <dbReference type="ARBA" id="ARBA00022692"/>
    </source>
</evidence>
<dbReference type="GO" id="GO:0017004">
    <property type="term" value="P:cytochrome complex assembly"/>
    <property type="evidence" value="ECO:0007669"/>
    <property type="project" value="UniProtKB-KW"/>
</dbReference>
<dbReference type="RefSeq" id="WP_166381375.1">
    <property type="nucleotide sequence ID" value="NZ_BAAATT010000022.1"/>
</dbReference>
<keyword evidence="5 6" id="KW-0472">Membrane</keyword>
<feature type="transmembrane region" description="Helical" evidence="6">
    <location>
        <begin position="124"/>
        <end position="142"/>
    </location>
</feature>
<dbReference type="GO" id="GO:0005886">
    <property type="term" value="C:plasma membrane"/>
    <property type="evidence" value="ECO:0007669"/>
    <property type="project" value="TreeGrafter"/>
</dbReference>
<sequence length="333" mass="35461">MAELSDGLLVVTLLSYLAAMLLHAGEYAFGDRGRIANAATAAAVPAKELVGAGAPVVTPAPHGYAAPTVTAPDDAAPGASRSRAAWLGPAAVGATILGVAAHVITVVSRGIAAERLPFGNMYEFVLSITALGGVIWLGTLYFQRQVRHLGLFVMLFEVLLVGVAGMILYTPVGPLVPALDSYWFGIHIGAVITSSSLFMVAGAASIMYLVRTGWDDGKRGFLYAFGGRLANAEAVERLSFRLHAFAFPIWTFGVTAGAIWAEVAWGRYWGWDPKEVWAFISWVVYAGYLHARATPSIKRSTAAWIAVIGFLTMMMNLFGVNIFFTGLHSYGGV</sequence>
<feature type="transmembrane region" description="Helical" evidence="6">
    <location>
        <begin position="244"/>
        <end position="263"/>
    </location>
</feature>